<dbReference type="GO" id="GO:0006749">
    <property type="term" value="P:glutathione metabolic process"/>
    <property type="evidence" value="ECO:0007669"/>
    <property type="project" value="TreeGrafter"/>
</dbReference>
<dbReference type="SFLD" id="SFLDS00019">
    <property type="entry name" value="Glutathione_Transferase_(cytos"/>
    <property type="match status" value="1"/>
</dbReference>
<reference evidence="7" key="1">
    <citation type="submission" date="2022-11" db="UniProtKB">
        <authorList>
            <consortium name="WormBaseParasite"/>
        </authorList>
    </citation>
    <scope>IDENTIFICATION</scope>
</reference>
<protein>
    <recommendedName>
        <fullName evidence="1">glutathione transferase</fullName>
        <ecNumber evidence="1">2.5.1.18</ecNumber>
    </recommendedName>
</protein>
<dbReference type="CDD" id="cd03039">
    <property type="entry name" value="GST_N_Sigma_like"/>
    <property type="match status" value="1"/>
</dbReference>
<dbReference type="Gene3D" id="1.20.1050.10">
    <property type="match status" value="1"/>
</dbReference>
<evidence type="ECO:0000256" key="3">
    <source>
        <dbReference type="ARBA" id="ARBA00047960"/>
    </source>
</evidence>
<comment type="catalytic activity">
    <reaction evidence="3">
        <text>RX + glutathione = an S-substituted glutathione + a halide anion + H(+)</text>
        <dbReference type="Rhea" id="RHEA:16437"/>
        <dbReference type="ChEBI" id="CHEBI:15378"/>
        <dbReference type="ChEBI" id="CHEBI:16042"/>
        <dbReference type="ChEBI" id="CHEBI:17792"/>
        <dbReference type="ChEBI" id="CHEBI:57925"/>
        <dbReference type="ChEBI" id="CHEBI:90779"/>
        <dbReference type="EC" id="2.5.1.18"/>
    </reaction>
</comment>
<sequence>MPIIPQYTLKYFDGMGRAETIRLIFAAAGVSYKDERIPKEKWPEVKNSTPFGQLPVLEMDGKFLAQSHAIEKFLGRMFGLMGADDWEAAKIDEIILALEDVHQSLRPWFIEQNETKKIEIFKGIVADSIDPFLARVTKILEENDRTHLVGKELSVADLGVFQFVWFLNNKLLPGHLKRYAVLETFAKKTEHLPKIKEWIDKRPKTDF</sequence>
<dbReference type="SFLD" id="SFLDG01205">
    <property type="entry name" value="AMPS.1"/>
    <property type="match status" value="1"/>
</dbReference>
<organism evidence="6 7">
    <name type="scientific">Acrobeloides nanus</name>
    <dbReference type="NCBI Taxonomy" id="290746"/>
    <lineage>
        <taxon>Eukaryota</taxon>
        <taxon>Metazoa</taxon>
        <taxon>Ecdysozoa</taxon>
        <taxon>Nematoda</taxon>
        <taxon>Chromadorea</taxon>
        <taxon>Rhabditida</taxon>
        <taxon>Tylenchina</taxon>
        <taxon>Cephalobomorpha</taxon>
        <taxon>Cephaloboidea</taxon>
        <taxon>Cephalobidae</taxon>
        <taxon>Acrobeloides</taxon>
    </lineage>
</organism>
<dbReference type="GO" id="GO:0004602">
    <property type="term" value="F:glutathione peroxidase activity"/>
    <property type="evidence" value="ECO:0007669"/>
    <property type="project" value="UniProtKB-ARBA"/>
</dbReference>
<name>A0A914CWT3_9BILA</name>
<dbReference type="CDD" id="cd03192">
    <property type="entry name" value="GST_C_Sigma_like"/>
    <property type="match status" value="1"/>
</dbReference>
<dbReference type="InterPro" id="IPR004046">
    <property type="entry name" value="GST_C"/>
</dbReference>
<accession>A0A914CWT3</accession>
<dbReference type="Pfam" id="PF14497">
    <property type="entry name" value="GST_C_3"/>
    <property type="match status" value="1"/>
</dbReference>
<dbReference type="Gene3D" id="3.40.30.10">
    <property type="entry name" value="Glutaredoxin"/>
    <property type="match status" value="1"/>
</dbReference>
<dbReference type="Pfam" id="PF02798">
    <property type="entry name" value="GST_N"/>
    <property type="match status" value="1"/>
</dbReference>
<dbReference type="EC" id="2.5.1.18" evidence="1"/>
<dbReference type="InterPro" id="IPR010987">
    <property type="entry name" value="Glutathione-S-Trfase_C-like"/>
</dbReference>
<feature type="domain" description="GST N-terminal" evidence="4">
    <location>
        <begin position="5"/>
        <end position="82"/>
    </location>
</feature>
<keyword evidence="2" id="KW-0808">Transferase</keyword>
<dbReference type="PROSITE" id="PS50404">
    <property type="entry name" value="GST_NTER"/>
    <property type="match status" value="1"/>
</dbReference>
<dbReference type="AlphaFoldDB" id="A0A914CWT3"/>
<dbReference type="InterPro" id="IPR040079">
    <property type="entry name" value="Glutathione_S-Trfase"/>
</dbReference>
<dbReference type="Proteomes" id="UP000887540">
    <property type="component" value="Unplaced"/>
</dbReference>
<evidence type="ECO:0000256" key="2">
    <source>
        <dbReference type="ARBA" id="ARBA00022679"/>
    </source>
</evidence>
<dbReference type="GO" id="GO:0004364">
    <property type="term" value="F:glutathione transferase activity"/>
    <property type="evidence" value="ECO:0007669"/>
    <property type="project" value="UniProtKB-EC"/>
</dbReference>
<dbReference type="InterPro" id="IPR004045">
    <property type="entry name" value="Glutathione_S-Trfase_N"/>
</dbReference>
<dbReference type="SUPFAM" id="SSF52833">
    <property type="entry name" value="Thioredoxin-like"/>
    <property type="match status" value="1"/>
</dbReference>
<dbReference type="InterPro" id="IPR036249">
    <property type="entry name" value="Thioredoxin-like_sf"/>
</dbReference>
<dbReference type="FunFam" id="3.40.30.10:FF:000035">
    <property type="entry name" value="hematopoietic prostaglandin D synthase"/>
    <property type="match status" value="1"/>
</dbReference>
<dbReference type="InterPro" id="IPR050213">
    <property type="entry name" value="GST_superfamily"/>
</dbReference>
<proteinExistence type="predicted"/>
<dbReference type="PANTHER" id="PTHR11571">
    <property type="entry name" value="GLUTATHIONE S-TRANSFERASE"/>
    <property type="match status" value="1"/>
</dbReference>
<dbReference type="SUPFAM" id="SSF47616">
    <property type="entry name" value="GST C-terminal domain-like"/>
    <property type="match status" value="1"/>
</dbReference>
<evidence type="ECO:0000259" key="5">
    <source>
        <dbReference type="PROSITE" id="PS50405"/>
    </source>
</evidence>
<dbReference type="FunFam" id="1.20.1050.10:FF:000030">
    <property type="entry name" value="Glutathione S-transferase S1"/>
    <property type="match status" value="1"/>
</dbReference>
<dbReference type="PROSITE" id="PS50405">
    <property type="entry name" value="GST_CTER"/>
    <property type="match status" value="1"/>
</dbReference>
<dbReference type="PANTHER" id="PTHR11571:SF260">
    <property type="entry name" value="GLUTATHIONE S-TRANSFERASE"/>
    <property type="match status" value="1"/>
</dbReference>
<evidence type="ECO:0000313" key="6">
    <source>
        <dbReference type="Proteomes" id="UP000887540"/>
    </source>
</evidence>
<keyword evidence="6" id="KW-1185">Reference proteome</keyword>
<evidence type="ECO:0000259" key="4">
    <source>
        <dbReference type="PROSITE" id="PS50404"/>
    </source>
</evidence>
<dbReference type="SFLD" id="SFLDG00363">
    <property type="entry name" value="AMPS_(cytGST):_Alpha-__Mu-__Pi"/>
    <property type="match status" value="1"/>
</dbReference>
<feature type="domain" description="GST C-terminal" evidence="5">
    <location>
        <begin position="84"/>
        <end position="207"/>
    </location>
</feature>
<evidence type="ECO:0000256" key="1">
    <source>
        <dbReference type="ARBA" id="ARBA00012452"/>
    </source>
</evidence>
<dbReference type="InterPro" id="IPR036282">
    <property type="entry name" value="Glutathione-S-Trfase_C_sf"/>
</dbReference>
<evidence type="ECO:0000313" key="7">
    <source>
        <dbReference type="WBParaSite" id="ACRNAN_scaffold1466.g29897.t1"/>
    </source>
</evidence>
<dbReference type="WBParaSite" id="ACRNAN_scaffold1466.g29897.t1">
    <property type="protein sequence ID" value="ACRNAN_scaffold1466.g29897.t1"/>
    <property type="gene ID" value="ACRNAN_scaffold1466.g29897"/>
</dbReference>